<dbReference type="GO" id="GO:0006780">
    <property type="term" value="P:uroporphyrinogen III biosynthetic process"/>
    <property type="evidence" value="ECO:0007669"/>
    <property type="project" value="UniProtKB-UniRule"/>
</dbReference>
<dbReference type="Gene3D" id="3.40.50.10090">
    <property type="match status" value="2"/>
</dbReference>
<dbReference type="HOGENOM" id="CLU_011276_9_4_6"/>
<dbReference type="InterPro" id="IPR036108">
    <property type="entry name" value="4pyrrol_syn_uPrphyn_synt_sf"/>
</dbReference>
<sequence length="266" mass="28008">MLLSHNPEMTHTRTTATSWTLLSLRPSGEHAPLRRAVARHGGQLLAVSPWRLQINDTLQARDALRQALGAPIVVFTSPAAVHAAHRLLPLQRPGPAQWASVGEGTARALQACGIDAVVRPARMDSEGLLALPVFDAPLHAVGLITAPGGRGTLSPALEQRGAQILRADVYQRVALRLRASTLHALESALPRSVMALSSSEALTLIVQQLPPSLATALKTRPVVASSDRMLEAARAAGFVQVHRSEGPLPAQLAAAAAAIMTPPPPC</sequence>
<gene>
    <name evidence="11" type="ordered locus">XC_0208</name>
</gene>
<reference evidence="11 12" key="1">
    <citation type="journal article" date="2005" name="Genome Res.">
        <title>Comparative and functional genomic analyses of the pathogenicity of phytopathogen Xanthomonas campestris pv. campestris.</title>
        <authorList>
            <person name="Qian W."/>
            <person name="Jia Y."/>
            <person name="Ren S.X."/>
            <person name="He Y.Q."/>
            <person name="Feng J.X."/>
            <person name="Lu L.F."/>
            <person name="Sun Q."/>
            <person name="Ying G."/>
            <person name="Tang D.J."/>
            <person name="Tang H."/>
            <person name="Wu W."/>
            <person name="Hao P."/>
            <person name="Wang L."/>
            <person name="Jiang B.L."/>
            <person name="Zeng S."/>
            <person name="Gu W.Y."/>
            <person name="Lu G."/>
            <person name="Rong L."/>
            <person name="Tian Y."/>
            <person name="Yao Z."/>
            <person name="Fu G."/>
            <person name="Chen B."/>
            <person name="Fang R."/>
            <person name="Qiang B."/>
            <person name="Chen Z."/>
            <person name="Zhao G.P."/>
            <person name="Tang J.L."/>
            <person name="He C."/>
        </authorList>
    </citation>
    <scope>NUCLEOTIDE SEQUENCE [LARGE SCALE GENOMIC DNA]</scope>
    <source>
        <strain evidence="11 12">8004</strain>
    </source>
</reference>
<comment type="pathway">
    <text evidence="1 9">Porphyrin-containing compound metabolism; protoporphyrin-IX biosynthesis; coproporphyrinogen-III from 5-aminolevulinate: step 3/4.</text>
</comment>
<dbReference type="SUPFAM" id="SSF69618">
    <property type="entry name" value="HemD-like"/>
    <property type="match status" value="1"/>
</dbReference>
<dbReference type="UniPathway" id="UPA00251">
    <property type="reaction ID" value="UER00320"/>
</dbReference>
<dbReference type="Pfam" id="PF02602">
    <property type="entry name" value="HEM4"/>
    <property type="match status" value="1"/>
</dbReference>
<dbReference type="EC" id="4.2.1.75" evidence="3 9"/>
<evidence type="ECO:0000256" key="1">
    <source>
        <dbReference type="ARBA" id="ARBA00004772"/>
    </source>
</evidence>
<dbReference type="KEGG" id="xcb:XC_0208"/>
<feature type="domain" description="Tetrapyrrole biosynthesis uroporphyrinogen III synthase" evidence="10">
    <location>
        <begin position="33"/>
        <end position="247"/>
    </location>
</feature>
<evidence type="ECO:0000256" key="6">
    <source>
        <dbReference type="ARBA" id="ARBA00037589"/>
    </source>
</evidence>
<dbReference type="AlphaFoldDB" id="A0A0H2X2S7"/>
<name>A0A0H2X2S7_XANC8</name>
<comment type="catalytic activity">
    <reaction evidence="8 9">
        <text>hydroxymethylbilane = uroporphyrinogen III + H2O</text>
        <dbReference type="Rhea" id="RHEA:18965"/>
        <dbReference type="ChEBI" id="CHEBI:15377"/>
        <dbReference type="ChEBI" id="CHEBI:57308"/>
        <dbReference type="ChEBI" id="CHEBI:57845"/>
        <dbReference type="EC" id="4.2.1.75"/>
    </reaction>
</comment>
<dbReference type="InterPro" id="IPR003754">
    <property type="entry name" value="4pyrrol_synth_uPrphyn_synth"/>
</dbReference>
<dbReference type="GO" id="GO:0006782">
    <property type="term" value="P:protoporphyrinogen IX biosynthetic process"/>
    <property type="evidence" value="ECO:0007669"/>
    <property type="project" value="UniProtKB-UniRule"/>
</dbReference>
<dbReference type="PANTHER" id="PTHR38042">
    <property type="entry name" value="UROPORPHYRINOGEN-III SYNTHASE, CHLOROPLASTIC"/>
    <property type="match status" value="1"/>
</dbReference>
<dbReference type="GO" id="GO:0004852">
    <property type="term" value="F:uroporphyrinogen-III synthase activity"/>
    <property type="evidence" value="ECO:0007669"/>
    <property type="project" value="UniProtKB-UniRule"/>
</dbReference>
<dbReference type="CDD" id="cd06578">
    <property type="entry name" value="HemD"/>
    <property type="match status" value="1"/>
</dbReference>
<evidence type="ECO:0000256" key="9">
    <source>
        <dbReference type="RuleBase" id="RU366031"/>
    </source>
</evidence>
<keyword evidence="4 9" id="KW-0456">Lyase</keyword>
<comment type="similarity">
    <text evidence="2 9">Belongs to the uroporphyrinogen-III synthase family.</text>
</comment>
<evidence type="ECO:0000256" key="5">
    <source>
        <dbReference type="ARBA" id="ARBA00023244"/>
    </source>
</evidence>
<accession>A0A0H2X2S7</accession>
<proteinExistence type="inferred from homology"/>
<protein>
    <recommendedName>
        <fullName evidence="7 9">Uroporphyrinogen-III synthase</fullName>
        <ecNumber evidence="3 9">4.2.1.75</ecNumber>
    </recommendedName>
</protein>
<comment type="function">
    <text evidence="6 9">Catalyzes cyclization of the linear tetrapyrrole, hydroxymethylbilane, to the macrocyclic uroporphyrinogen III.</text>
</comment>
<evidence type="ECO:0000256" key="3">
    <source>
        <dbReference type="ARBA" id="ARBA00013109"/>
    </source>
</evidence>
<evidence type="ECO:0000313" key="12">
    <source>
        <dbReference type="Proteomes" id="UP000000420"/>
    </source>
</evidence>
<evidence type="ECO:0000313" key="11">
    <source>
        <dbReference type="EMBL" id="AAY47295.1"/>
    </source>
</evidence>
<dbReference type="EMBL" id="CP000050">
    <property type="protein sequence ID" value="AAY47295.1"/>
    <property type="molecule type" value="Genomic_DNA"/>
</dbReference>
<dbReference type="PANTHER" id="PTHR38042:SF1">
    <property type="entry name" value="UROPORPHYRINOGEN-III SYNTHASE, CHLOROPLASTIC"/>
    <property type="match status" value="1"/>
</dbReference>
<dbReference type="NCBIfam" id="NF006454">
    <property type="entry name" value="PRK08811.1"/>
    <property type="match status" value="1"/>
</dbReference>
<evidence type="ECO:0000256" key="7">
    <source>
        <dbReference type="ARBA" id="ARBA00040167"/>
    </source>
</evidence>
<evidence type="ECO:0000256" key="2">
    <source>
        <dbReference type="ARBA" id="ARBA00008133"/>
    </source>
</evidence>
<evidence type="ECO:0000256" key="4">
    <source>
        <dbReference type="ARBA" id="ARBA00023239"/>
    </source>
</evidence>
<evidence type="ECO:0000256" key="8">
    <source>
        <dbReference type="ARBA" id="ARBA00048617"/>
    </source>
</evidence>
<organism evidence="11 12">
    <name type="scientific">Xanthomonas campestris pv. campestris (strain 8004)</name>
    <dbReference type="NCBI Taxonomy" id="314565"/>
    <lineage>
        <taxon>Bacteria</taxon>
        <taxon>Pseudomonadati</taxon>
        <taxon>Pseudomonadota</taxon>
        <taxon>Gammaproteobacteria</taxon>
        <taxon>Lysobacterales</taxon>
        <taxon>Lysobacteraceae</taxon>
        <taxon>Xanthomonas</taxon>
    </lineage>
</organism>
<evidence type="ECO:0000259" key="10">
    <source>
        <dbReference type="Pfam" id="PF02602"/>
    </source>
</evidence>
<dbReference type="InterPro" id="IPR039793">
    <property type="entry name" value="UROS/Hem4"/>
</dbReference>
<dbReference type="Proteomes" id="UP000000420">
    <property type="component" value="Chromosome"/>
</dbReference>
<keyword evidence="5 9" id="KW-0627">Porphyrin biosynthesis</keyword>